<gene>
    <name evidence="3" type="ORF">V8F66_02920</name>
</gene>
<feature type="domain" description="Lysozyme inhibitor LprI-like N-terminal" evidence="2">
    <location>
        <begin position="53"/>
        <end position="159"/>
    </location>
</feature>
<organism evidence="3">
    <name type="scientific">Vreelandella sp. SM1641</name>
    <dbReference type="NCBI Taxonomy" id="3126101"/>
    <lineage>
        <taxon>Bacteria</taxon>
        <taxon>Pseudomonadati</taxon>
        <taxon>Pseudomonadota</taxon>
        <taxon>Gammaproteobacteria</taxon>
        <taxon>Oceanospirillales</taxon>
        <taxon>Halomonadaceae</taxon>
        <taxon>Vreelandella</taxon>
    </lineage>
</organism>
<feature type="chain" id="PRO_5043549141" evidence="1">
    <location>
        <begin position="21"/>
        <end position="168"/>
    </location>
</feature>
<dbReference type="Gene3D" id="1.20.1270.180">
    <property type="match status" value="1"/>
</dbReference>
<dbReference type="EMBL" id="CP158484">
    <property type="protein sequence ID" value="XBY59454.1"/>
    <property type="molecule type" value="Genomic_DNA"/>
</dbReference>
<accession>A0AAU7XNZ2</accession>
<evidence type="ECO:0000313" key="3">
    <source>
        <dbReference type="EMBL" id="XBY59454.1"/>
    </source>
</evidence>
<dbReference type="InterPro" id="IPR009739">
    <property type="entry name" value="LprI-like_N"/>
</dbReference>
<protein>
    <submittedName>
        <fullName evidence="3">Lysozyme inhibitor LprI family protein</fullName>
    </submittedName>
</protein>
<evidence type="ECO:0000256" key="1">
    <source>
        <dbReference type="SAM" id="SignalP"/>
    </source>
</evidence>
<feature type="signal peptide" evidence="1">
    <location>
        <begin position="1"/>
        <end position="20"/>
    </location>
</feature>
<reference evidence="3" key="1">
    <citation type="submission" date="2024-02" db="EMBL/GenBank/DDBJ databases">
        <title>Complete genome sequence of Vreelandella sp. SM1641, a marine exopolysaccharide-producing bacterium isolated from deep-sea hydrothermal sediment of the southwest Indian Ocean.</title>
        <authorList>
            <person name="Zhu H."/>
            <person name="Sun M."/>
        </authorList>
    </citation>
    <scope>NUCLEOTIDE SEQUENCE</scope>
    <source>
        <strain evidence="3">SM1641</strain>
    </source>
</reference>
<name>A0AAU7XNZ2_9GAMM</name>
<dbReference type="RefSeq" id="WP_200897108.1">
    <property type="nucleotide sequence ID" value="NZ_CP158484.1"/>
</dbReference>
<dbReference type="KEGG" id="vrs:V8F66_02920"/>
<dbReference type="Pfam" id="PF07007">
    <property type="entry name" value="LprI"/>
    <property type="match status" value="1"/>
</dbReference>
<sequence length="168" mass="17844">MKSAICSIVIVMAWTGGVAAQDMTYSNEATQSCLADASGDARLACVGESANACMADTEGGSTTVVMGGCLDRERQFWDDRLNTAYSDLMAMYASADAEAEDDSWNTPAQAPTLKAMQRAWIGYRDARCDFERAKWGGGTGGSPATAQCLMRVTAEQTLVLIDGQDGLQ</sequence>
<dbReference type="AlphaFoldDB" id="A0AAU7XNZ2"/>
<evidence type="ECO:0000259" key="2">
    <source>
        <dbReference type="Pfam" id="PF07007"/>
    </source>
</evidence>
<proteinExistence type="predicted"/>
<keyword evidence="1" id="KW-0732">Signal</keyword>